<keyword evidence="5" id="KW-0547">Nucleotide-binding</keyword>
<evidence type="ECO:0000256" key="1">
    <source>
        <dbReference type="ARBA" id="ARBA00004651"/>
    </source>
</evidence>
<evidence type="ECO:0000256" key="5">
    <source>
        <dbReference type="ARBA" id="ARBA00022741"/>
    </source>
</evidence>
<evidence type="ECO:0000259" key="11">
    <source>
        <dbReference type="PROSITE" id="PS50929"/>
    </source>
</evidence>
<feature type="transmembrane region" description="Helical" evidence="9">
    <location>
        <begin position="311"/>
        <end position="329"/>
    </location>
</feature>
<dbReference type="Pfam" id="PF00005">
    <property type="entry name" value="ABC_tran"/>
    <property type="match status" value="1"/>
</dbReference>
<dbReference type="PANTHER" id="PTHR24221:SF654">
    <property type="entry name" value="ATP-BINDING CASSETTE SUB-FAMILY B MEMBER 6"/>
    <property type="match status" value="1"/>
</dbReference>
<dbReference type="SMART" id="SM00382">
    <property type="entry name" value="AAA"/>
    <property type="match status" value="1"/>
</dbReference>
<feature type="domain" description="ABC transporter" evidence="10">
    <location>
        <begin position="401"/>
        <end position="617"/>
    </location>
</feature>
<evidence type="ECO:0000256" key="4">
    <source>
        <dbReference type="ARBA" id="ARBA00022692"/>
    </source>
</evidence>
<comment type="caution">
    <text evidence="12">The sequence shown here is derived from an EMBL/GenBank/DDBJ whole genome shotgun (WGS) entry which is preliminary data.</text>
</comment>
<dbReference type="EMBL" id="MTKO01000087">
    <property type="protein sequence ID" value="RWX44868.1"/>
    <property type="molecule type" value="Genomic_DNA"/>
</dbReference>
<keyword evidence="3" id="KW-1003">Cell membrane</keyword>
<dbReference type="GO" id="GO:0016887">
    <property type="term" value="F:ATP hydrolysis activity"/>
    <property type="evidence" value="ECO:0007669"/>
    <property type="project" value="InterPro"/>
</dbReference>
<comment type="subcellular location">
    <subcellularLocation>
        <location evidence="1">Cell membrane</location>
        <topology evidence="1">Multi-pass membrane protein</topology>
    </subcellularLocation>
</comment>
<evidence type="ECO:0000256" key="3">
    <source>
        <dbReference type="ARBA" id="ARBA00022475"/>
    </source>
</evidence>
<keyword evidence="4 9" id="KW-0812">Transmembrane</keyword>
<protein>
    <submittedName>
        <fullName evidence="12">ATP-binding cassette, subfamily C</fullName>
    </submittedName>
</protein>
<dbReference type="FunFam" id="3.40.50.300:FF:000299">
    <property type="entry name" value="ABC transporter ATP-binding protein/permease"/>
    <property type="match status" value="1"/>
</dbReference>
<dbReference type="Gene3D" id="3.40.50.300">
    <property type="entry name" value="P-loop containing nucleotide triphosphate hydrolases"/>
    <property type="match status" value="1"/>
</dbReference>
<feature type="transmembrane region" description="Helical" evidence="9">
    <location>
        <begin position="121"/>
        <end position="144"/>
    </location>
</feature>
<keyword evidence="2" id="KW-0813">Transport</keyword>
<evidence type="ECO:0000313" key="13">
    <source>
        <dbReference type="Proteomes" id="UP000287853"/>
    </source>
</evidence>
<dbReference type="InterPro" id="IPR003439">
    <property type="entry name" value="ABC_transporter-like_ATP-bd"/>
</dbReference>
<name>A0A3S3U900_9BACT</name>
<dbReference type="GO" id="GO:0005524">
    <property type="term" value="F:ATP binding"/>
    <property type="evidence" value="ECO:0007669"/>
    <property type="project" value="UniProtKB-KW"/>
</dbReference>
<keyword evidence="8 9" id="KW-0472">Membrane</keyword>
<dbReference type="InterPro" id="IPR003593">
    <property type="entry name" value="AAA+_ATPase"/>
</dbReference>
<dbReference type="SUPFAM" id="SSF52540">
    <property type="entry name" value="P-loop containing nucleoside triphosphate hydrolases"/>
    <property type="match status" value="1"/>
</dbReference>
<dbReference type="PROSITE" id="PS00211">
    <property type="entry name" value="ABC_TRANSPORTER_1"/>
    <property type="match status" value="1"/>
</dbReference>
<keyword evidence="6 12" id="KW-0067">ATP-binding</keyword>
<dbReference type="GO" id="GO:0034040">
    <property type="term" value="F:ATPase-coupled lipid transmembrane transporter activity"/>
    <property type="evidence" value="ECO:0007669"/>
    <property type="project" value="TreeGrafter"/>
</dbReference>
<dbReference type="Pfam" id="PF00664">
    <property type="entry name" value="ABC_membrane"/>
    <property type="match status" value="1"/>
</dbReference>
<dbReference type="InterPro" id="IPR017871">
    <property type="entry name" value="ABC_transporter-like_CS"/>
</dbReference>
<evidence type="ECO:0000256" key="9">
    <source>
        <dbReference type="SAM" id="Phobius"/>
    </source>
</evidence>
<dbReference type="AlphaFoldDB" id="A0A3S3U900"/>
<dbReference type="InterPro" id="IPR036640">
    <property type="entry name" value="ABC1_TM_sf"/>
</dbReference>
<reference evidence="12 13" key="1">
    <citation type="submission" date="2017-01" db="EMBL/GenBank/DDBJ databases">
        <title>The cable genome- insights into the physiology and evolution of filamentous bacteria capable of sulfide oxidation via long distance electron transfer.</title>
        <authorList>
            <person name="Schreiber L."/>
            <person name="Bjerg J.T."/>
            <person name="Boggild A."/>
            <person name="Van De Vossenberg J."/>
            <person name="Meysman F."/>
            <person name="Nielsen L.P."/>
            <person name="Schramm A."/>
            <person name="Kjeldsen K.U."/>
        </authorList>
    </citation>
    <scope>NUCLEOTIDE SEQUENCE [LARGE SCALE GENOMIC DNA]</scope>
    <source>
        <strain evidence="12">MCF</strain>
    </source>
</reference>
<evidence type="ECO:0000256" key="8">
    <source>
        <dbReference type="ARBA" id="ARBA00023136"/>
    </source>
</evidence>
<proteinExistence type="predicted"/>
<dbReference type="InterPro" id="IPR011527">
    <property type="entry name" value="ABC1_TM_dom"/>
</dbReference>
<sequence>MASFPQKGEIKKYKQVQYTYYADNERKKVTSHSAPLCSFLLLMRSRQLSALALACYEFYSFAPAKVLFCLLLMLLRGLTSGIGILLLIPLLQAAGFAFGGSTTNAFSHQIEGLYATAGISLTLPIILATYVAAISAIALLGYMLTVQTSTLQQRYTCMLRDRLFRALLQARWQFIIAHRMSDFTHSLTGQVQTVGYSAQQILDIVSRIILTAVYVLISLLLSRPMTLLALGCSLLFFLILSPLNKKIYRSGNTALLNNKTVFHILTEQLAGLKMIKSYCAEAAYADDLLHAGQILEQQHVRMSRFNALTRMSYLIGAALCFSLLFYIAVDKLSVPPATLLLLLLIFSRILPLVSGIQNTFQQLLHRLPTFIDVRKMLDNCIEAAEPISPANSSLPEIQEGIYLNNLCFSYPHQDRSVIRNFNLVIPCNSTVALTGPSGAGKSTLVDLIAGLLIPTSGTITCDDILLEGEVRSVWRRNIAYITQEVYLFHDTIRHNLRWVKKDISDTTIWKMLELAAAAEFVARLPQGLDTVIGDRGVRLSGGERQRLALARALLSQPQLLILDEATSALDHKNERKIQQALEHLQGKLTIIIIAHRKTTLEHVDHIIELRPEKSNDIPPER</sequence>
<dbReference type="PANTHER" id="PTHR24221">
    <property type="entry name" value="ATP-BINDING CASSETTE SUB-FAMILY B"/>
    <property type="match status" value="1"/>
</dbReference>
<evidence type="ECO:0000259" key="10">
    <source>
        <dbReference type="PROSITE" id="PS50893"/>
    </source>
</evidence>
<gene>
    <name evidence="12" type="ORF">H206_01300</name>
</gene>
<evidence type="ECO:0000256" key="6">
    <source>
        <dbReference type="ARBA" id="ARBA00022840"/>
    </source>
</evidence>
<keyword evidence="13" id="KW-1185">Reference proteome</keyword>
<dbReference type="Gene3D" id="1.20.1560.10">
    <property type="entry name" value="ABC transporter type 1, transmembrane domain"/>
    <property type="match status" value="1"/>
</dbReference>
<dbReference type="SUPFAM" id="SSF90123">
    <property type="entry name" value="ABC transporter transmembrane region"/>
    <property type="match status" value="1"/>
</dbReference>
<dbReference type="PROSITE" id="PS50929">
    <property type="entry name" value="ABC_TM1F"/>
    <property type="match status" value="1"/>
</dbReference>
<dbReference type="PROSITE" id="PS50893">
    <property type="entry name" value="ABC_TRANSPORTER_2"/>
    <property type="match status" value="1"/>
</dbReference>
<accession>A0A3S3U900</accession>
<dbReference type="InterPro" id="IPR039421">
    <property type="entry name" value="Type_1_exporter"/>
</dbReference>
<dbReference type="InterPro" id="IPR027417">
    <property type="entry name" value="P-loop_NTPase"/>
</dbReference>
<dbReference type="GO" id="GO:0005886">
    <property type="term" value="C:plasma membrane"/>
    <property type="evidence" value="ECO:0007669"/>
    <property type="project" value="UniProtKB-SubCell"/>
</dbReference>
<evidence type="ECO:0000256" key="2">
    <source>
        <dbReference type="ARBA" id="ARBA00022448"/>
    </source>
</evidence>
<dbReference type="GO" id="GO:0140359">
    <property type="term" value="F:ABC-type transporter activity"/>
    <property type="evidence" value="ECO:0007669"/>
    <property type="project" value="InterPro"/>
</dbReference>
<evidence type="ECO:0000313" key="12">
    <source>
        <dbReference type="EMBL" id="RWX44868.1"/>
    </source>
</evidence>
<keyword evidence="7 9" id="KW-1133">Transmembrane helix</keyword>
<evidence type="ECO:0000256" key="7">
    <source>
        <dbReference type="ARBA" id="ARBA00022989"/>
    </source>
</evidence>
<dbReference type="Proteomes" id="UP000287853">
    <property type="component" value="Unassembled WGS sequence"/>
</dbReference>
<feature type="domain" description="ABC transmembrane type-1" evidence="11">
    <location>
        <begin position="67"/>
        <end position="365"/>
    </location>
</feature>
<feature type="transmembrane region" description="Helical" evidence="9">
    <location>
        <begin position="335"/>
        <end position="356"/>
    </location>
</feature>
<feature type="transmembrane region" description="Helical" evidence="9">
    <location>
        <begin position="227"/>
        <end position="243"/>
    </location>
</feature>
<organism evidence="12 13">
    <name type="scientific">Candidatus Electrothrix aarhusensis</name>
    <dbReference type="NCBI Taxonomy" id="1859131"/>
    <lineage>
        <taxon>Bacteria</taxon>
        <taxon>Pseudomonadati</taxon>
        <taxon>Thermodesulfobacteriota</taxon>
        <taxon>Desulfobulbia</taxon>
        <taxon>Desulfobulbales</taxon>
        <taxon>Desulfobulbaceae</taxon>
        <taxon>Candidatus Electrothrix</taxon>
    </lineage>
</organism>
<feature type="transmembrane region" description="Helical" evidence="9">
    <location>
        <begin position="204"/>
        <end position="221"/>
    </location>
</feature>